<evidence type="ECO:0000313" key="3">
    <source>
        <dbReference type="EMBL" id="ALU31565.1"/>
    </source>
</evidence>
<dbReference type="Proteomes" id="UP000060043">
    <property type="component" value="Chromosome"/>
</dbReference>
<keyword evidence="1" id="KW-0812">Transmembrane</keyword>
<evidence type="ECO:0000256" key="1">
    <source>
        <dbReference type="SAM" id="Phobius"/>
    </source>
</evidence>
<dbReference type="PaxDb" id="1435377-SUSAZ_04100"/>
<keyword evidence="1" id="KW-0472">Membrane</keyword>
<keyword evidence="1" id="KW-1133">Transmembrane helix</keyword>
<evidence type="ECO:0000313" key="4">
    <source>
        <dbReference type="Proteomes" id="UP000060043"/>
    </source>
</evidence>
<feature type="transmembrane region" description="Helical" evidence="1">
    <location>
        <begin position="20"/>
        <end position="48"/>
    </location>
</feature>
<gene>
    <name evidence="2" type="ORF">ATY89_01940</name>
    <name evidence="3" type="ORF">ATZ20_04975</name>
</gene>
<proteinExistence type="predicted"/>
<dbReference type="Proteomes" id="UP000065473">
    <property type="component" value="Chromosome"/>
</dbReference>
<evidence type="ECO:0000313" key="5">
    <source>
        <dbReference type="Proteomes" id="UP000065473"/>
    </source>
</evidence>
<feature type="transmembrane region" description="Helical" evidence="1">
    <location>
        <begin position="60"/>
        <end position="82"/>
    </location>
</feature>
<sequence length="122" mass="13317">MVIYYMPKKKGDEVRKTYSVVNNVYVIIILVLVMGITILGAIAFPYYISPITYSNGGTAQAGGIAVLAALIILGLILGVYFVENKNYDIGTPILILMLVIIVIYVWLAYGSAAIKFIFNMSG</sequence>
<feature type="transmembrane region" description="Helical" evidence="1">
    <location>
        <begin position="94"/>
        <end position="118"/>
    </location>
</feature>
<accession>A0A0U2NEG1</accession>
<dbReference type="RefSeq" id="WP_011277763.1">
    <property type="nucleotide sequence ID" value="NZ_LPRO01000002.1"/>
</dbReference>
<dbReference type="AlphaFoldDB" id="A0A0U2NEG1"/>
<organism evidence="3 4">
    <name type="scientific">Sulfolobus acidocaldarius</name>
    <dbReference type="NCBI Taxonomy" id="2285"/>
    <lineage>
        <taxon>Archaea</taxon>
        <taxon>Thermoproteota</taxon>
        <taxon>Thermoprotei</taxon>
        <taxon>Sulfolobales</taxon>
        <taxon>Sulfolobaceae</taxon>
        <taxon>Sulfolobus</taxon>
    </lineage>
</organism>
<dbReference type="EMBL" id="CP013694">
    <property type="protein sequence ID" value="ALU28846.1"/>
    <property type="molecule type" value="Genomic_DNA"/>
</dbReference>
<dbReference type="STRING" id="1435377.SUSAZ_04100"/>
<name>A0A0U2NEG1_9CREN</name>
<dbReference type="EMBL" id="CP013695">
    <property type="protein sequence ID" value="ALU31565.1"/>
    <property type="molecule type" value="Genomic_DNA"/>
</dbReference>
<protein>
    <submittedName>
        <fullName evidence="3">Uncharacterized protein</fullName>
    </submittedName>
</protein>
<evidence type="ECO:0000313" key="2">
    <source>
        <dbReference type="EMBL" id="ALU28846.1"/>
    </source>
</evidence>
<reference evidence="4 5" key="1">
    <citation type="submission" date="2015-12" db="EMBL/GenBank/DDBJ databases">
        <title>A stable core within a dynamic pangenome in Sulfolobus acidocaldarius.</title>
        <authorList>
            <person name="Anderson R."/>
            <person name="Kouris A."/>
            <person name="Seward C."/>
            <person name="Campbell K."/>
            <person name="Whitaker R."/>
        </authorList>
    </citation>
    <scope>NUCLEOTIDE SEQUENCE [LARGE SCALE GENOMIC DNA]</scope>
    <source>
        <strain evidence="2 5">GG12-C01-09</strain>
        <strain evidence="3 4">NG05B_CO5_07</strain>
    </source>
</reference>
<dbReference type="OMA" id="WELYGVS"/>